<proteinExistence type="inferred from homology"/>
<dbReference type="GO" id="GO:0044550">
    <property type="term" value="P:secondary metabolite biosynthetic process"/>
    <property type="evidence" value="ECO:0007669"/>
    <property type="project" value="UniProtKB-ARBA"/>
</dbReference>
<evidence type="ECO:0000313" key="7">
    <source>
        <dbReference type="EMBL" id="KAK9117346.1"/>
    </source>
</evidence>
<keyword evidence="3 4" id="KW-0408">Iron</keyword>
<keyword evidence="2 4" id="KW-0479">Metal-binding</keyword>
<dbReference type="GO" id="GO:0004497">
    <property type="term" value="F:monooxygenase activity"/>
    <property type="evidence" value="ECO:0007669"/>
    <property type="project" value="UniProtKB-KW"/>
</dbReference>
<dbReference type="PANTHER" id="PTHR47955">
    <property type="entry name" value="CYTOCHROME P450 FAMILY 71 PROTEIN"/>
    <property type="match status" value="1"/>
</dbReference>
<dbReference type="GO" id="GO:0016705">
    <property type="term" value="F:oxidoreductase activity, acting on paired donors, with incorporation or reduction of molecular oxygen"/>
    <property type="evidence" value="ECO:0007669"/>
    <property type="project" value="InterPro"/>
</dbReference>
<keyword evidence="5" id="KW-0503">Monooxygenase</keyword>
<keyword evidence="4 5" id="KW-0349">Heme</keyword>
<organism evidence="7 8">
    <name type="scientific">Stephania japonica</name>
    <dbReference type="NCBI Taxonomy" id="461633"/>
    <lineage>
        <taxon>Eukaryota</taxon>
        <taxon>Viridiplantae</taxon>
        <taxon>Streptophyta</taxon>
        <taxon>Embryophyta</taxon>
        <taxon>Tracheophyta</taxon>
        <taxon>Spermatophyta</taxon>
        <taxon>Magnoliopsida</taxon>
        <taxon>Ranunculales</taxon>
        <taxon>Menispermaceae</taxon>
        <taxon>Menispermoideae</taxon>
        <taxon>Cissampelideae</taxon>
        <taxon>Stephania</taxon>
    </lineage>
</organism>
<feature type="binding site" description="axial binding residue" evidence="4">
    <location>
        <position position="468"/>
    </location>
    <ligand>
        <name>heme</name>
        <dbReference type="ChEBI" id="CHEBI:30413"/>
    </ligand>
    <ligandPart>
        <name>Fe</name>
        <dbReference type="ChEBI" id="CHEBI:18248"/>
    </ligandPart>
</feature>
<dbReference type="FunFam" id="1.10.630.10:FF:000011">
    <property type="entry name" value="Cytochrome P450 83B1"/>
    <property type="match status" value="1"/>
</dbReference>
<evidence type="ECO:0008006" key="9">
    <source>
        <dbReference type="Google" id="ProtNLM"/>
    </source>
</evidence>
<dbReference type="Pfam" id="PF00067">
    <property type="entry name" value="p450"/>
    <property type="match status" value="1"/>
</dbReference>
<comment type="similarity">
    <text evidence="1 5">Belongs to the cytochrome P450 family.</text>
</comment>
<accession>A0AAP0IMD4</accession>
<keyword evidence="6" id="KW-1133">Transmembrane helix</keyword>
<dbReference type="PANTHER" id="PTHR47955:SF15">
    <property type="entry name" value="CYTOCHROME P450 71A2-LIKE"/>
    <property type="match status" value="1"/>
</dbReference>
<keyword evidence="5" id="KW-0560">Oxidoreductase</keyword>
<dbReference type="SUPFAM" id="SSF48264">
    <property type="entry name" value="Cytochrome P450"/>
    <property type="match status" value="1"/>
</dbReference>
<dbReference type="AlphaFoldDB" id="A0AAP0IMD4"/>
<keyword evidence="6" id="KW-0472">Membrane</keyword>
<feature type="transmembrane region" description="Helical" evidence="6">
    <location>
        <begin position="20"/>
        <end position="41"/>
    </location>
</feature>
<reference evidence="7 8" key="1">
    <citation type="submission" date="2024-01" db="EMBL/GenBank/DDBJ databases">
        <title>Genome assemblies of Stephania.</title>
        <authorList>
            <person name="Yang L."/>
        </authorList>
    </citation>
    <scope>NUCLEOTIDE SEQUENCE [LARGE SCALE GENOMIC DNA]</scope>
    <source>
        <strain evidence="7">QJT</strain>
        <tissue evidence="7">Leaf</tissue>
    </source>
</reference>
<dbReference type="PRINTS" id="PR00463">
    <property type="entry name" value="EP450I"/>
</dbReference>
<dbReference type="GO" id="GO:0005506">
    <property type="term" value="F:iron ion binding"/>
    <property type="evidence" value="ECO:0007669"/>
    <property type="project" value="InterPro"/>
</dbReference>
<evidence type="ECO:0000313" key="8">
    <source>
        <dbReference type="Proteomes" id="UP001417504"/>
    </source>
</evidence>
<comment type="cofactor">
    <cofactor evidence="4">
        <name>heme</name>
        <dbReference type="ChEBI" id="CHEBI:30413"/>
    </cofactor>
</comment>
<dbReference type="Gene3D" id="1.10.630.10">
    <property type="entry name" value="Cytochrome P450"/>
    <property type="match status" value="1"/>
</dbReference>
<dbReference type="InterPro" id="IPR002401">
    <property type="entry name" value="Cyt_P450_E_grp-I"/>
</dbReference>
<dbReference type="EMBL" id="JBBNAE010000006">
    <property type="protein sequence ID" value="KAK9117346.1"/>
    <property type="molecule type" value="Genomic_DNA"/>
</dbReference>
<evidence type="ECO:0000256" key="6">
    <source>
        <dbReference type="SAM" id="Phobius"/>
    </source>
</evidence>
<protein>
    <recommendedName>
        <fullName evidence="9">Cytochrome P450</fullName>
    </recommendedName>
</protein>
<dbReference type="PROSITE" id="PS00086">
    <property type="entry name" value="CYTOCHROME_P450"/>
    <property type="match status" value="1"/>
</dbReference>
<gene>
    <name evidence="7" type="ORF">Sjap_016293</name>
</gene>
<evidence type="ECO:0000256" key="3">
    <source>
        <dbReference type="ARBA" id="ARBA00023004"/>
    </source>
</evidence>
<dbReference type="Proteomes" id="UP001417504">
    <property type="component" value="Unassembled WGS sequence"/>
</dbReference>
<dbReference type="CDD" id="cd11072">
    <property type="entry name" value="CYP71-like"/>
    <property type="match status" value="1"/>
</dbReference>
<evidence type="ECO:0000256" key="1">
    <source>
        <dbReference type="ARBA" id="ARBA00010617"/>
    </source>
</evidence>
<sequence length="531" mass="60687">MVPTQMLLHFQWLQNQADILLNPLSLSIFLFLIFSAVLFLLRSQNSSSSSHSHSLNLPPCPPTLPLIGNLHQLSRLVHHSLRDLSRQHGPFMLMYLGWAKVLVVSSAEMAREIMKNHDNVFADRAITSTAKALMYGCKDIGLAPYGEYWRQVRKLCVLDLLCLKRVHSFKFIREEEASSLVAKISRSASSGSTIDLSDLLGILANNVVARCTFGSKYEGEDGRNRFEELSKTTMNLIREFSMADFFPCLGWMDILTGFRRRLKRHIQEIDTFLDEVINEHMMKSDLHDDLDQQHFLIDRLILAQKHKTLDVKLDRENIKAIIMDMFIGGTDTTATTLEWAMAELIKSPNEMKKVQEEVRRAVGEKTKVEEDDIRRMDYLKCVIKETLRLHAPVPTLLPREAITSATVNGYYIPAKTKVFINAWAIQRDPEVWERAEEFAPERFLCSSGVDFKCQDFDFIPFGSGRRSCPGVAFGLSFVEVALASLLYWFDWELPNGGIKEELDMTEVHRTTVSKRDPLLLVPILHSFQISC</sequence>
<dbReference type="InterPro" id="IPR017972">
    <property type="entry name" value="Cyt_P450_CS"/>
</dbReference>
<evidence type="ECO:0000256" key="4">
    <source>
        <dbReference type="PIRSR" id="PIRSR602401-1"/>
    </source>
</evidence>
<evidence type="ECO:0000256" key="5">
    <source>
        <dbReference type="RuleBase" id="RU000461"/>
    </source>
</evidence>
<evidence type="ECO:0000256" key="2">
    <source>
        <dbReference type="ARBA" id="ARBA00022723"/>
    </source>
</evidence>
<comment type="caution">
    <text evidence="7">The sequence shown here is derived from an EMBL/GenBank/DDBJ whole genome shotgun (WGS) entry which is preliminary data.</text>
</comment>
<dbReference type="InterPro" id="IPR001128">
    <property type="entry name" value="Cyt_P450"/>
</dbReference>
<dbReference type="InterPro" id="IPR036396">
    <property type="entry name" value="Cyt_P450_sf"/>
</dbReference>
<name>A0AAP0IMD4_9MAGN</name>
<keyword evidence="8" id="KW-1185">Reference proteome</keyword>
<dbReference type="PRINTS" id="PR00385">
    <property type="entry name" value="P450"/>
</dbReference>
<dbReference type="GO" id="GO:0020037">
    <property type="term" value="F:heme binding"/>
    <property type="evidence" value="ECO:0007669"/>
    <property type="project" value="InterPro"/>
</dbReference>
<keyword evidence="6" id="KW-0812">Transmembrane</keyword>